<dbReference type="EMBL" id="QWDE01000001">
    <property type="protein sequence ID" value="RFZ84807.1"/>
    <property type="molecule type" value="Genomic_DNA"/>
</dbReference>
<reference evidence="2 3" key="1">
    <citation type="submission" date="2018-08" db="EMBL/GenBank/DDBJ databases">
        <title>Mucilaginibacter terrae sp. nov., isolated from manganese diggings.</title>
        <authorList>
            <person name="Huang Y."/>
            <person name="Zhou Z."/>
        </authorList>
    </citation>
    <scope>NUCLEOTIDE SEQUENCE [LARGE SCALE GENOMIC DNA]</scope>
    <source>
        <strain evidence="2 3">ZH6</strain>
    </source>
</reference>
<dbReference type="Proteomes" id="UP000260823">
    <property type="component" value="Unassembled WGS sequence"/>
</dbReference>
<protein>
    <submittedName>
        <fullName evidence="2">Glycosyltransferase</fullName>
    </submittedName>
</protein>
<dbReference type="OrthoDB" id="9771846at2"/>
<gene>
    <name evidence="2" type="ORF">DYU05_04145</name>
</gene>
<keyword evidence="2" id="KW-0808">Transferase</keyword>
<organism evidence="2 3">
    <name type="scientific">Mucilaginibacter terrenus</name>
    <dbReference type="NCBI Taxonomy" id="2482727"/>
    <lineage>
        <taxon>Bacteria</taxon>
        <taxon>Pseudomonadati</taxon>
        <taxon>Bacteroidota</taxon>
        <taxon>Sphingobacteriia</taxon>
        <taxon>Sphingobacteriales</taxon>
        <taxon>Sphingobacteriaceae</taxon>
        <taxon>Mucilaginibacter</taxon>
    </lineage>
</organism>
<dbReference type="AlphaFoldDB" id="A0A3E2NV26"/>
<dbReference type="SUPFAM" id="SSF53448">
    <property type="entry name" value="Nucleotide-diphospho-sugar transferases"/>
    <property type="match status" value="1"/>
</dbReference>
<dbReference type="RefSeq" id="WP_117381709.1">
    <property type="nucleotide sequence ID" value="NZ_QWDE01000001.1"/>
</dbReference>
<dbReference type="InterPro" id="IPR001173">
    <property type="entry name" value="Glyco_trans_2-like"/>
</dbReference>
<name>A0A3E2NV26_9SPHI</name>
<evidence type="ECO:0000313" key="3">
    <source>
        <dbReference type="Proteomes" id="UP000260823"/>
    </source>
</evidence>
<dbReference type="Pfam" id="PF00535">
    <property type="entry name" value="Glycos_transf_2"/>
    <property type="match status" value="1"/>
</dbReference>
<dbReference type="Gene3D" id="3.90.550.10">
    <property type="entry name" value="Spore Coat Polysaccharide Biosynthesis Protein SpsA, Chain A"/>
    <property type="match status" value="1"/>
</dbReference>
<dbReference type="GO" id="GO:0016740">
    <property type="term" value="F:transferase activity"/>
    <property type="evidence" value="ECO:0007669"/>
    <property type="project" value="UniProtKB-KW"/>
</dbReference>
<keyword evidence="3" id="KW-1185">Reference proteome</keyword>
<accession>A0A3E2NV26</accession>
<proteinExistence type="predicted"/>
<evidence type="ECO:0000313" key="2">
    <source>
        <dbReference type="EMBL" id="RFZ84807.1"/>
    </source>
</evidence>
<sequence length="281" mass="31999">MIAGCTVIYNPEWEVIGNLKSYAATLSVLYVVDNSDIKNHNVLSAIKAIPQVIYIDNGGNKGIANALNVACNLALKAGYHWILTMDQDTSFMNTAFFHTVENLNDDTIAICSASYTGSYDRWTKNFDKNFDEIHFVVTSGNLLNLNVWVALKGFEEKLFIDEVDHDFCAKARVAGFKILTSKQIYLQHNLGVPLTTHGSNVVTGHSPLRYYYITRNTLYITFKYFFSDFALVSNRIKHLFKSVVRIILYYPDKKNYAKFIIKGVYDFLTGHYGKLEINYTK</sequence>
<feature type="domain" description="Glycosyltransferase 2-like" evidence="1">
    <location>
        <begin position="26"/>
        <end position="174"/>
    </location>
</feature>
<comment type="caution">
    <text evidence="2">The sequence shown here is derived from an EMBL/GenBank/DDBJ whole genome shotgun (WGS) entry which is preliminary data.</text>
</comment>
<evidence type="ECO:0000259" key="1">
    <source>
        <dbReference type="Pfam" id="PF00535"/>
    </source>
</evidence>
<dbReference type="InterPro" id="IPR029044">
    <property type="entry name" value="Nucleotide-diphossugar_trans"/>
</dbReference>